<gene>
    <name evidence="1" type="ORF">CPB83DRAFT_303695</name>
</gene>
<dbReference type="Gene3D" id="3.40.390.10">
    <property type="entry name" value="Collagenase (Catalytic Domain)"/>
    <property type="match status" value="1"/>
</dbReference>
<dbReference type="AlphaFoldDB" id="A0A9P6EGQ8"/>
<sequence length="156" mass="17245">MVTKAITVMNSHETSNQKLVNDVWGPNADHNIIKKILDQLKVETVQIASTVVKEMKADRVASTSVGRKLGNTKPIKLGEVFFKESPLGPDATLDFRAGALIHEATHYLAKTGDLMNIYNHVIRAGENQKKDVSLKLDGKPRTGCEYGFSNQKLDLQ</sequence>
<evidence type="ECO:0000313" key="1">
    <source>
        <dbReference type="EMBL" id="KAF9528598.1"/>
    </source>
</evidence>
<name>A0A9P6EGQ8_9AGAR</name>
<dbReference type="InterPro" id="IPR024079">
    <property type="entry name" value="MetalloPept_cat_dom_sf"/>
</dbReference>
<organism evidence="1 2">
    <name type="scientific">Crepidotus variabilis</name>
    <dbReference type="NCBI Taxonomy" id="179855"/>
    <lineage>
        <taxon>Eukaryota</taxon>
        <taxon>Fungi</taxon>
        <taxon>Dikarya</taxon>
        <taxon>Basidiomycota</taxon>
        <taxon>Agaricomycotina</taxon>
        <taxon>Agaricomycetes</taxon>
        <taxon>Agaricomycetidae</taxon>
        <taxon>Agaricales</taxon>
        <taxon>Agaricineae</taxon>
        <taxon>Crepidotaceae</taxon>
        <taxon>Crepidotus</taxon>
    </lineage>
</organism>
<protein>
    <submittedName>
        <fullName evidence="1">Uncharacterized protein</fullName>
    </submittedName>
</protein>
<keyword evidence="2" id="KW-1185">Reference proteome</keyword>
<evidence type="ECO:0000313" key="2">
    <source>
        <dbReference type="Proteomes" id="UP000807306"/>
    </source>
</evidence>
<dbReference type="EMBL" id="MU157851">
    <property type="protein sequence ID" value="KAF9528598.1"/>
    <property type="molecule type" value="Genomic_DNA"/>
</dbReference>
<dbReference type="OrthoDB" id="3067737at2759"/>
<comment type="caution">
    <text evidence="1">The sequence shown here is derived from an EMBL/GenBank/DDBJ whole genome shotgun (WGS) entry which is preliminary data.</text>
</comment>
<dbReference type="Proteomes" id="UP000807306">
    <property type="component" value="Unassembled WGS sequence"/>
</dbReference>
<accession>A0A9P6EGQ8</accession>
<proteinExistence type="predicted"/>
<reference evidence="1" key="1">
    <citation type="submission" date="2020-11" db="EMBL/GenBank/DDBJ databases">
        <authorList>
            <consortium name="DOE Joint Genome Institute"/>
            <person name="Ahrendt S."/>
            <person name="Riley R."/>
            <person name="Andreopoulos W."/>
            <person name="Labutti K."/>
            <person name="Pangilinan J."/>
            <person name="Ruiz-Duenas F.J."/>
            <person name="Barrasa J.M."/>
            <person name="Sanchez-Garcia M."/>
            <person name="Camarero S."/>
            <person name="Miyauchi S."/>
            <person name="Serrano A."/>
            <person name="Linde D."/>
            <person name="Babiker R."/>
            <person name="Drula E."/>
            <person name="Ayuso-Fernandez I."/>
            <person name="Pacheco R."/>
            <person name="Padilla G."/>
            <person name="Ferreira P."/>
            <person name="Barriuso J."/>
            <person name="Kellner H."/>
            <person name="Castanera R."/>
            <person name="Alfaro M."/>
            <person name="Ramirez L."/>
            <person name="Pisabarro A.G."/>
            <person name="Kuo A."/>
            <person name="Tritt A."/>
            <person name="Lipzen A."/>
            <person name="He G."/>
            <person name="Yan M."/>
            <person name="Ng V."/>
            <person name="Cullen D."/>
            <person name="Martin F."/>
            <person name="Rosso M.-N."/>
            <person name="Henrissat B."/>
            <person name="Hibbett D."/>
            <person name="Martinez A.T."/>
            <person name="Grigoriev I.V."/>
        </authorList>
    </citation>
    <scope>NUCLEOTIDE SEQUENCE</scope>
    <source>
        <strain evidence="1">CBS 506.95</strain>
    </source>
</reference>
<dbReference type="GO" id="GO:0008237">
    <property type="term" value="F:metallopeptidase activity"/>
    <property type="evidence" value="ECO:0007669"/>
    <property type="project" value="InterPro"/>
</dbReference>